<feature type="transmembrane region" description="Helical" evidence="6">
    <location>
        <begin position="452"/>
        <end position="475"/>
    </location>
</feature>
<evidence type="ECO:0000256" key="3">
    <source>
        <dbReference type="ARBA" id="ARBA00022989"/>
    </source>
</evidence>
<dbReference type="Pfam" id="PF01988">
    <property type="entry name" value="VIT1"/>
    <property type="match status" value="1"/>
</dbReference>
<organism evidence="7 8">
    <name type="scientific">Pseudofrankia inefficax (strain DSM 45817 / CECT 9037 / DDB 130130 / EuI1c)</name>
    <name type="common">Frankia inefficax</name>
    <dbReference type="NCBI Taxonomy" id="298654"/>
    <lineage>
        <taxon>Bacteria</taxon>
        <taxon>Bacillati</taxon>
        <taxon>Actinomycetota</taxon>
        <taxon>Actinomycetes</taxon>
        <taxon>Frankiales</taxon>
        <taxon>Frankiaceae</taxon>
        <taxon>Pseudofrankia</taxon>
    </lineage>
</organism>
<dbReference type="KEGG" id="fri:FraEuI1c_2262"/>
<accession>E3IZ18</accession>
<evidence type="ECO:0000256" key="2">
    <source>
        <dbReference type="ARBA" id="ARBA00022692"/>
    </source>
</evidence>
<evidence type="ECO:0000256" key="4">
    <source>
        <dbReference type="ARBA" id="ARBA00023136"/>
    </source>
</evidence>
<feature type="region of interest" description="Disordered" evidence="5">
    <location>
        <begin position="56"/>
        <end position="112"/>
    </location>
</feature>
<dbReference type="AlphaFoldDB" id="E3IZ18"/>
<dbReference type="InterPro" id="IPR009078">
    <property type="entry name" value="Ferritin-like_SF"/>
</dbReference>
<evidence type="ECO:0000313" key="8">
    <source>
        <dbReference type="Proteomes" id="UP000002484"/>
    </source>
</evidence>
<dbReference type="Proteomes" id="UP000002484">
    <property type="component" value="Chromosome"/>
</dbReference>
<evidence type="ECO:0000313" key="7">
    <source>
        <dbReference type="EMBL" id="ADP80301.1"/>
    </source>
</evidence>
<dbReference type="InParanoid" id="E3IZ18"/>
<dbReference type="GO" id="GO:0005384">
    <property type="term" value="F:manganese ion transmembrane transporter activity"/>
    <property type="evidence" value="ECO:0007669"/>
    <property type="project" value="InterPro"/>
</dbReference>
<dbReference type="eggNOG" id="COG1814">
    <property type="taxonomic scope" value="Bacteria"/>
</dbReference>
<gene>
    <name evidence="7" type="ordered locus">FraEuI1c_2262</name>
</gene>
<feature type="transmembrane region" description="Helical" evidence="6">
    <location>
        <begin position="322"/>
        <end position="344"/>
    </location>
</feature>
<keyword evidence="2 6" id="KW-0812">Transmembrane</keyword>
<dbReference type="PANTHER" id="PTHR31851">
    <property type="entry name" value="FE(2+)/MN(2+) TRANSPORTER PCL1"/>
    <property type="match status" value="1"/>
</dbReference>
<feature type="transmembrane region" description="Helical" evidence="6">
    <location>
        <begin position="487"/>
        <end position="506"/>
    </location>
</feature>
<reference evidence="7 8" key="1">
    <citation type="submission" date="2010-10" db="EMBL/GenBank/DDBJ databases">
        <title>Complete sequence of Frankia sp. EuI1c.</title>
        <authorList>
            <consortium name="US DOE Joint Genome Institute"/>
            <person name="Lucas S."/>
            <person name="Copeland A."/>
            <person name="Lapidus A."/>
            <person name="Cheng J.-F."/>
            <person name="Bruce D."/>
            <person name="Goodwin L."/>
            <person name="Pitluck S."/>
            <person name="Chertkov O."/>
            <person name="Detter J.C."/>
            <person name="Han C."/>
            <person name="Tapia R."/>
            <person name="Land M."/>
            <person name="Hauser L."/>
            <person name="Jeffries C."/>
            <person name="Kyrpides N."/>
            <person name="Ivanova N."/>
            <person name="Mikhailova N."/>
            <person name="Beauchemin N."/>
            <person name="Sen A."/>
            <person name="Sur S.A."/>
            <person name="Gtari M."/>
            <person name="Wall L."/>
            <person name="Tisa L."/>
            <person name="Woyke T."/>
        </authorList>
    </citation>
    <scope>NUCLEOTIDE SEQUENCE [LARGE SCALE GENOMIC DNA]</scope>
    <source>
        <strain evidence="8">DSM 45817 / CECT 9037 / EuI1c</strain>
    </source>
</reference>
<dbReference type="GO" id="GO:0012505">
    <property type="term" value="C:endomembrane system"/>
    <property type="evidence" value="ECO:0007669"/>
    <property type="project" value="UniProtKB-SubCell"/>
</dbReference>
<protein>
    <recommendedName>
        <fullName evidence="9">Rubrerythrin diiron-binding domain-containing protein</fullName>
    </recommendedName>
</protein>
<dbReference type="GO" id="GO:0030026">
    <property type="term" value="P:intracellular manganese ion homeostasis"/>
    <property type="evidence" value="ECO:0007669"/>
    <property type="project" value="InterPro"/>
</dbReference>
<keyword evidence="8" id="KW-1185">Reference proteome</keyword>
<feature type="region of interest" description="Disordered" evidence="5">
    <location>
        <begin position="1"/>
        <end position="27"/>
    </location>
</feature>
<evidence type="ECO:0000256" key="1">
    <source>
        <dbReference type="ARBA" id="ARBA00004127"/>
    </source>
</evidence>
<dbReference type="RefSeq" id="WP_013423420.1">
    <property type="nucleotide sequence ID" value="NC_014666.1"/>
</dbReference>
<keyword evidence="4 6" id="KW-0472">Membrane</keyword>
<dbReference type="SUPFAM" id="SSF47240">
    <property type="entry name" value="Ferritin-like"/>
    <property type="match status" value="1"/>
</dbReference>
<name>E3IZ18_PSEI1</name>
<comment type="subcellular location">
    <subcellularLocation>
        <location evidence="1">Endomembrane system</location>
        <topology evidence="1">Multi-pass membrane protein</topology>
    </subcellularLocation>
</comment>
<sequence length="509" mass="53457">MTVGDDRDWWAAVPPPAPQVHFPSGGGPGAEPYILINTPSGPIAVPHSAAPLEAWGQYSGPAPGTVPRPAAPPDPSTGPIRPDGWPYAPDWTTTAKPGHFPPAAQPPTESADTAWDDEWDAFEGGRWGRGQRGDGRRGTPVSSRDRFRVYLTSERESAAMYRELAEVSDGPRGEVLRELADVEDQHAGHWEHQLRALGEPVPSARRHRRSLRLRIVILLARWFSLSAVLPMLEASELASAGRYDDEIAAAPGMRQQERHHARMLATMSVRQAASGGIGANERWHRGDRSGALRAAVFGVNDGLVSNAALVLGFVGSGAPSRAILLAGVAGLLAGAFSMGAGEFVSVSSQREMFAAEIRREEDELRHFPAGEEHELALLYQAKGLPKEQAEETARKIMANPETALDTLAREELGLDPDELGSPWATAAASAASFTVGALVVVLPFLVASGTAAAVTAVLLTAIALAVVGGGLSLLAGDPPRRGATRQLLVGGLAAAAAFGIGGLLGISGA</sequence>
<evidence type="ECO:0000256" key="6">
    <source>
        <dbReference type="SAM" id="Phobius"/>
    </source>
</evidence>
<dbReference type="HOGENOM" id="CLU_038957_1_1_11"/>
<evidence type="ECO:0000256" key="5">
    <source>
        <dbReference type="SAM" id="MobiDB-lite"/>
    </source>
</evidence>
<proteinExistence type="predicted"/>
<dbReference type="EMBL" id="CP002299">
    <property type="protein sequence ID" value="ADP80301.1"/>
    <property type="molecule type" value="Genomic_DNA"/>
</dbReference>
<dbReference type="STRING" id="298654.FraEuI1c_2262"/>
<keyword evidence="3 6" id="KW-1133">Transmembrane helix</keyword>
<feature type="transmembrane region" description="Helical" evidence="6">
    <location>
        <begin position="423"/>
        <end position="446"/>
    </location>
</feature>
<evidence type="ECO:0008006" key="9">
    <source>
        <dbReference type="Google" id="ProtNLM"/>
    </source>
</evidence>
<dbReference type="InterPro" id="IPR008217">
    <property type="entry name" value="Ccc1_fam"/>
</dbReference>
<feature type="compositionally biased region" description="Pro residues" evidence="5">
    <location>
        <begin position="64"/>
        <end position="76"/>
    </location>
</feature>